<accession>A0A090WXS5</accession>
<dbReference type="InterPro" id="IPR011990">
    <property type="entry name" value="TPR-like_helical_dom_sf"/>
</dbReference>
<dbReference type="STRING" id="221126.SAMN04489722_11335"/>
<comment type="caution">
    <text evidence="2">The sequence shown here is derived from an EMBL/GenBank/DDBJ whole genome shotgun (WGS) entry which is preliminary data.</text>
</comment>
<sequence length="255" mass="28726">MALSTSALGVEQYEDVFIWNDVNPSPLTRIFPYASLYNTIFYTNHVINSESTMEGTPPSDIEQLVGEAYALRAMQYFELVNLYGKPYNKATAITDAGVPITTEYDAEKDYPVKTVEEVYTLILDDLDKAEALLNIEKQDLGYNYRFSTVAVKAFKTRVYLYQQEWQNAIDLANEALAINAELQNLNSNVSIMPSEYNAVESILALETIASFDMVNNTTISNSLITAYNQTDDLRFSLYFNKNTDGSFSSKKKCGN</sequence>
<protein>
    <submittedName>
        <fullName evidence="2">Putative outer membrane protein</fullName>
    </submittedName>
</protein>
<dbReference type="EMBL" id="BBNU01000013">
    <property type="protein sequence ID" value="GAL81038.1"/>
    <property type="molecule type" value="Genomic_DNA"/>
</dbReference>
<feature type="domain" description="SusD-like N-terminal" evidence="1">
    <location>
        <begin position="13"/>
        <end position="160"/>
    </location>
</feature>
<dbReference type="AlphaFoldDB" id="A0A090WXS5"/>
<gene>
    <name evidence="2" type="ORF">JCM19274_2212</name>
</gene>
<dbReference type="Gene3D" id="1.25.40.390">
    <property type="match status" value="1"/>
</dbReference>
<dbReference type="SUPFAM" id="SSF48452">
    <property type="entry name" value="TPR-like"/>
    <property type="match status" value="1"/>
</dbReference>
<evidence type="ECO:0000259" key="1">
    <source>
        <dbReference type="Pfam" id="PF14322"/>
    </source>
</evidence>
<evidence type="ECO:0000313" key="2">
    <source>
        <dbReference type="EMBL" id="GAL81038.1"/>
    </source>
</evidence>
<evidence type="ECO:0000313" key="3">
    <source>
        <dbReference type="Proteomes" id="UP000029643"/>
    </source>
</evidence>
<reference evidence="2 3" key="1">
    <citation type="journal article" date="2014" name="Genome Announc.">
        <title>Draft Genome Sequences of Marine Flavobacterium Algibacter lectus Strains SS8 and NR4.</title>
        <authorList>
            <person name="Takatani N."/>
            <person name="Nakanishi M."/>
            <person name="Meirelles P."/>
            <person name="Mino S."/>
            <person name="Suda W."/>
            <person name="Oshima K."/>
            <person name="Hattori M."/>
            <person name="Ohkuma M."/>
            <person name="Hosokawa M."/>
            <person name="Miyashita K."/>
            <person name="Thompson F.L."/>
            <person name="Niwa A."/>
            <person name="Sawabe T."/>
            <person name="Sawabe T."/>
        </authorList>
    </citation>
    <scope>NUCLEOTIDE SEQUENCE [LARGE SCALE GENOMIC DNA]</scope>
    <source>
        <strain evidence="3">JCM19274</strain>
    </source>
</reference>
<dbReference type="Proteomes" id="UP000029643">
    <property type="component" value="Unassembled WGS sequence"/>
</dbReference>
<dbReference type="Pfam" id="PF14322">
    <property type="entry name" value="SusD-like_3"/>
    <property type="match status" value="1"/>
</dbReference>
<organism evidence="2 3">
    <name type="scientific">Algibacter lectus</name>
    <dbReference type="NCBI Taxonomy" id="221126"/>
    <lineage>
        <taxon>Bacteria</taxon>
        <taxon>Pseudomonadati</taxon>
        <taxon>Bacteroidota</taxon>
        <taxon>Flavobacteriia</taxon>
        <taxon>Flavobacteriales</taxon>
        <taxon>Flavobacteriaceae</taxon>
        <taxon>Algibacter</taxon>
    </lineage>
</organism>
<proteinExistence type="predicted"/>
<name>A0A090WXS5_9FLAO</name>
<dbReference type="InterPro" id="IPR033985">
    <property type="entry name" value="SusD-like_N"/>
</dbReference>